<proteinExistence type="predicted"/>
<dbReference type="AlphaFoldDB" id="Q4C1C2"/>
<feature type="transmembrane region" description="Helical" evidence="2">
    <location>
        <begin position="88"/>
        <end position="107"/>
    </location>
</feature>
<comment type="caution">
    <text evidence="3">The sequence shown here is derived from an EMBL/GenBank/DDBJ whole genome shotgun (WGS) entry which is preliminary data.</text>
</comment>
<name>Q4C1C2_CROWT</name>
<dbReference type="Proteomes" id="UP000003922">
    <property type="component" value="Unassembled WGS sequence"/>
</dbReference>
<keyword evidence="2" id="KW-1133">Transmembrane helix</keyword>
<dbReference type="EMBL" id="AADV02000045">
    <property type="protein sequence ID" value="EAM49948.1"/>
    <property type="molecule type" value="Genomic_DNA"/>
</dbReference>
<organism evidence="3 4">
    <name type="scientific">Crocosphaera watsonii WH 8501</name>
    <dbReference type="NCBI Taxonomy" id="165597"/>
    <lineage>
        <taxon>Bacteria</taxon>
        <taxon>Bacillati</taxon>
        <taxon>Cyanobacteriota</taxon>
        <taxon>Cyanophyceae</taxon>
        <taxon>Oscillatoriophycideae</taxon>
        <taxon>Chroococcales</taxon>
        <taxon>Aphanothecaceae</taxon>
        <taxon>Crocosphaera</taxon>
    </lineage>
</organism>
<sequence>MNYSAFTSLTLKLIGVIFVLSSMLDYLTILIPPNLQSQSWKIGAVAGIVDRGVVPLVGIAFILVGYFIDGLANTTPLKKSGFNLKFPVYILSALLGLMFLLAVPFHLSNLNSAKTDALERIQQGAGQGAEQIQQFLTQVDTLSRNPGRLNEQLQRLNQAIEAGQVQGRQLNAQQLETLRQQRQQLQGLRDLAQNPQEYKKRTEELKNQLETQLRERRKRAEDQATTQALKQSLRIGLSSLMLAIVYSVIGWIGLKSEISSPKGPKAPARPKVKR</sequence>
<dbReference type="RefSeq" id="WP_007306347.1">
    <property type="nucleotide sequence ID" value="NZ_AADV02000045.1"/>
</dbReference>
<evidence type="ECO:0000313" key="3">
    <source>
        <dbReference type="EMBL" id="EAM49948.1"/>
    </source>
</evidence>
<accession>Q4C1C2</accession>
<evidence type="ECO:0000256" key="2">
    <source>
        <dbReference type="SAM" id="Phobius"/>
    </source>
</evidence>
<keyword evidence="2" id="KW-0812">Transmembrane</keyword>
<dbReference type="InterPro" id="IPR047709">
    <property type="entry name" value="HpsJ-like"/>
</dbReference>
<keyword evidence="1" id="KW-0175">Coiled coil</keyword>
<feature type="transmembrane region" description="Helical" evidence="2">
    <location>
        <begin position="48"/>
        <end position="68"/>
    </location>
</feature>
<dbReference type="OrthoDB" id="532366at2"/>
<feature type="transmembrane region" description="Helical" evidence="2">
    <location>
        <begin position="6"/>
        <end position="27"/>
    </location>
</feature>
<evidence type="ECO:0000313" key="4">
    <source>
        <dbReference type="Proteomes" id="UP000003922"/>
    </source>
</evidence>
<dbReference type="KEGG" id="cwa:CwatDRAFT_2815"/>
<keyword evidence="2" id="KW-0472">Membrane</keyword>
<reference evidence="3" key="1">
    <citation type="submission" date="2004-02" db="EMBL/GenBank/DDBJ databases">
        <authorList>
            <consortium name="DOE Joint Genome Institute"/>
        </authorList>
    </citation>
    <scope>NUCLEOTIDE SEQUENCE [LARGE SCALE GENOMIC DNA]</scope>
    <source>
        <strain evidence="3">WH 8501</strain>
    </source>
</reference>
<reference evidence="3" key="3">
    <citation type="submission" date="2016-12" db="EMBL/GenBank/DDBJ databases">
        <title>Annotation of the draft genome assembly of Crocosphaera watsonii WH 8501.</title>
        <authorList>
            <consortium name="US DOE Joint Genome Institute (JGI-ORNL)"/>
            <person name="Larimer F."/>
            <person name="Land M."/>
        </authorList>
    </citation>
    <scope>NUCLEOTIDE SEQUENCE</scope>
    <source>
        <strain evidence="3">WH 8501</strain>
    </source>
</reference>
<feature type="coiled-coil region" evidence="1">
    <location>
        <begin position="171"/>
        <end position="219"/>
    </location>
</feature>
<feature type="transmembrane region" description="Helical" evidence="2">
    <location>
        <begin position="235"/>
        <end position="254"/>
    </location>
</feature>
<gene>
    <name evidence="3" type="ORF">CwatDRAFT_2815</name>
</gene>
<keyword evidence="4" id="KW-1185">Reference proteome</keyword>
<evidence type="ECO:0000256" key="1">
    <source>
        <dbReference type="SAM" id="Coils"/>
    </source>
</evidence>
<protein>
    <submittedName>
        <fullName evidence="3">Uncharacterized protein</fullName>
    </submittedName>
</protein>
<dbReference type="NCBIfam" id="NF038305">
    <property type="entry name" value="HpsJ_fam"/>
    <property type="match status" value="1"/>
</dbReference>
<reference evidence="3" key="2">
    <citation type="submission" date="2005-06" db="EMBL/GenBank/DDBJ databases">
        <title>Sequencing of the draft genome and assembly of Crocosphaera watsonii WH 8501.</title>
        <authorList>
            <consortium name="US DOE Joint Genome Institute (JGI-PGF)"/>
            <person name="Copeland A."/>
            <person name="Lucas S."/>
            <person name="Lapidus A."/>
            <person name="Barry K."/>
            <person name="Detter C."/>
            <person name="Glavina T."/>
            <person name="Hammon N."/>
            <person name="Israni S."/>
            <person name="Pitluck S."/>
            <person name="Richardson P."/>
        </authorList>
    </citation>
    <scope>NUCLEOTIDE SEQUENCE [LARGE SCALE GENOMIC DNA]</scope>
    <source>
        <strain evidence="3">WH 8501</strain>
    </source>
</reference>